<gene>
    <name evidence="1" type="ORF">EUBDOL_01708</name>
</gene>
<dbReference type="AlphaFoldDB" id="A8RE71"/>
<dbReference type="HOGENOM" id="CLU_3152919_0_0_9"/>
<evidence type="ECO:0000313" key="2">
    <source>
        <dbReference type="Proteomes" id="UP000004090"/>
    </source>
</evidence>
<reference evidence="1 2" key="2">
    <citation type="submission" date="2007-09" db="EMBL/GenBank/DDBJ databases">
        <authorList>
            <person name="Fulton L."/>
            <person name="Clifton S."/>
            <person name="Fulton B."/>
            <person name="Xu J."/>
            <person name="Minx P."/>
            <person name="Pepin K.H."/>
            <person name="Johnson M."/>
            <person name="Thiruvilangam P."/>
            <person name="Bhonagiri V."/>
            <person name="Nash W.E."/>
            <person name="Mardis E.R."/>
            <person name="Wilson R.K."/>
        </authorList>
    </citation>
    <scope>NUCLEOTIDE SEQUENCE [LARGE SCALE GENOMIC DNA]</scope>
    <source>
        <strain evidence="1 2">DSM 3991</strain>
    </source>
</reference>
<accession>A8RE71</accession>
<dbReference type="EMBL" id="ABAW02000024">
    <property type="protein sequence ID" value="EDP10464.1"/>
    <property type="molecule type" value="Genomic_DNA"/>
</dbReference>
<sequence>MWLSANQMASLVGRDSKTIGKHVNNTRKDRTTIWQSCSFFILELFRLL</sequence>
<reference evidence="1 2" key="1">
    <citation type="submission" date="2007-09" db="EMBL/GenBank/DDBJ databases">
        <title>Draft genome sequence of Eubacterium dolichum (DSM 3991).</title>
        <authorList>
            <person name="Sudarsanam P."/>
            <person name="Ley R."/>
            <person name="Guruge J."/>
            <person name="Turnbaugh P.J."/>
            <person name="Mahowald M."/>
            <person name="Liep D."/>
            <person name="Gordon J."/>
        </authorList>
    </citation>
    <scope>NUCLEOTIDE SEQUENCE [LARGE SCALE GENOMIC DNA]</scope>
    <source>
        <strain evidence="1 2">DSM 3991</strain>
    </source>
</reference>
<evidence type="ECO:0000313" key="1">
    <source>
        <dbReference type="EMBL" id="EDP10464.1"/>
    </source>
</evidence>
<organism evidence="1 2">
    <name type="scientific">Amedibacillus dolichus DSM 3991</name>
    <dbReference type="NCBI Taxonomy" id="428127"/>
    <lineage>
        <taxon>Bacteria</taxon>
        <taxon>Bacillati</taxon>
        <taxon>Bacillota</taxon>
        <taxon>Erysipelotrichia</taxon>
        <taxon>Erysipelotrichales</taxon>
        <taxon>Erysipelotrichaceae</taxon>
        <taxon>Amedibacillus</taxon>
    </lineage>
</organism>
<protein>
    <recommendedName>
        <fullName evidence="3">Bro-N domain-containing protein</fullName>
    </recommendedName>
</protein>
<dbReference type="Proteomes" id="UP000004090">
    <property type="component" value="Unassembled WGS sequence"/>
</dbReference>
<proteinExistence type="predicted"/>
<comment type="caution">
    <text evidence="1">The sequence shown here is derived from an EMBL/GenBank/DDBJ whole genome shotgun (WGS) entry which is preliminary data.</text>
</comment>
<name>A8RE71_9FIRM</name>
<evidence type="ECO:0008006" key="3">
    <source>
        <dbReference type="Google" id="ProtNLM"/>
    </source>
</evidence>